<dbReference type="InterPro" id="IPR050546">
    <property type="entry name" value="Glycosyl_Hydrlase_16"/>
</dbReference>
<dbReference type="GO" id="GO:0005975">
    <property type="term" value="P:carbohydrate metabolic process"/>
    <property type="evidence" value="ECO:0007669"/>
    <property type="project" value="InterPro"/>
</dbReference>
<dbReference type="PROSITE" id="PS51762">
    <property type="entry name" value="GH16_2"/>
    <property type="match status" value="1"/>
</dbReference>
<keyword evidence="7" id="KW-1133">Transmembrane helix</keyword>
<comment type="similarity">
    <text evidence="4">Belongs to the glycosyl hydrolase 16 family. CRH1 subfamily.</text>
</comment>
<evidence type="ECO:0000256" key="7">
    <source>
        <dbReference type="SAM" id="Phobius"/>
    </source>
</evidence>
<evidence type="ECO:0000256" key="4">
    <source>
        <dbReference type="ARBA" id="ARBA00038074"/>
    </source>
</evidence>
<dbReference type="AlphaFoldDB" id="A0A5J5F5A9"/>
<evidence type="ECO:0000256" key="3">
    <source>
        <dbReference type="ARBA" id="ARBA00023295"/>
    </source>
</evidence>
<dbReference type="OrthoDB" id="4781at2759"/>
<evidence type="ECO:0000256" key="8">
    <source>
        <dbReference type="SAM" id="SignalP"/>
    </source>
</evidence>
<dbReference type="Pfam" id="PF00722">
    <property type="entry name" value="Glyco_hydro_16"/>
    <property type="match status" value="1"/>
</dbReference>
<comment type="function">
    <text evidence="5">Dual chitinase/transglycosylase that plays a role in cell wall architecture. Chitinase and transglycosylase activities are coupled. Required for the polysaccharide cross-linking at the septa and the cell wall. More specifically, transfers chitin to 1,6-beta-glucan in the cell wall.</text>
</comment>
<evidence type="ECO:0000259" key="9">
    <source>
        <dbReference type="PROSITE" id="PS51762"/>
    </source>
</evidence>
<dbReference type="FunCoup" id="A0A5J5F5A9">
    <property type="interactions" value="404"/>
</dbReference>
<dbReference type="SUPFAM" id="SSF49899">
    <property type="entry name" value="Concanavalin A-like lectins/glucanases"/>
    <property type="match status" value="1"/>
</dbReference>
<dbReference type="EMBL" id="VXIS01000031">
    <property type="protein sequence ID" value="KAA8911834.1"/>
    <property type="molecule type" value="Genomic_DNA"/>
</dbReference>
<proteinExistence type="inferred from homology"/>
<dbReference type="Gene3D" id="2.60.120.200">
    <property type="match status" value="1"/>
</dbReference>
<reference evidence="10 11" key="1">
    <citation type="submission" date="2019-09" db="EMBL/GenBank/DDBJ databases">
        <title>Draft genome of the ectomycorrhizal ascomycete Sphaerosporella brunnea.</title>
        <authorList>
            <consortium name="DOE Joint Genome Institute"/>
            <person name="Benucci G.M."/>
            <person name="Marozzi G."/>
            <person name="Antonielli L."/>
            <person name="Sanchez S."/>
            <person name="Marco P."/>
            <person name="Wang X."/>
            <person name="Falini L.B."/>
            <person name="Barry K."/>
            <person name="Haridas S."/>
            <person name="Lipzen A."/>
            <person name="Labutti K."/>
            <person name="Grigoriev I.V."/>
            <person name="Murat C."/>
            <person name="Martin F."/>
            <person name="Albertini E."/>
            <person name="Donnini D."/>
            <person name="Bonito G."/>
        </authorList>
    </citation>
    <scope>NUCLEOTIDE SEQUENCE [LARGE SCALE GENOMIC DNA]</scope>
    <source>
        <strain evidence="10 11">Sb_GMNB300</strain>
    </source>
</reference>
<dbReference type="PROSITE" id="PS00026">
    <property type="entry name" value="CHIT_BIND_I_1"/>
    <property type="match status" value="1"/>
</dbReference>
<keyword evidence="3" id="KW-0326">Glycosidase</keyword>
<feature type="compositionally biased region" description="Polar residues" evidence="6">
    <location>
        <begin position="375"/>
        <end position="397"/>
    </location>
</feature>
<sequence length="427" mass="45261">MVRMLKAALLGAVVLATSSYAAMNMDCGNGIGQCPEDKPCCSQYGQCGIGAFCLGGCDPRHSYALNSCVAAPICKSQTHTFAGLNTVADKTKYLGDASKYEWVVDGTPMNSGNNLLLTMAPDTVGTVMASTRYVWYGKITATMKTSRTAGVVSAFIMMSDMKDEIDFEWVGTELTTTQTNYYFQGIPDYTHSGNISSSDTYANWHTYEIDWQTDQITWSVDGQVGRVLKKSDTYNATSKRYEYPQTPARVQLSLWPGGLASNSPGTIAWAGGEIDWTNTADMKNPGYYYVQVQDVTVECYGPPSDAVIKGSKSYYYNSAAGMESNVVIGDNSTILASFVATGTNMSAKPDSSDANNNAETVPGLVGGGTTAGDRANSTDANSGGDNSVGQGPGSNTFTQGTSGAMAVTLFRGVLLVTLLAGAGMFVL</sequence>
<evidence type="ECO:0000256" key="1">
    <source>
        <dbReference type="ARBA" id="ARBA00022729"/>
    </source>
</evidence>
<dbReference type="Proteomes" id="UP000326924">
    <property type="component" value="Unassembled WGS sequence"/>
</dbReference>
<accession>A0A5J5F5A9</accession>
<evidence type="ECO:0000256" key="6">
    <source>
        <dbReference type="SAM" id="MobiDB-lite"/>
    </source>
</evidence>
<dbReference type="GO" id="GO:0009277">
    <property type="term" value="C:fungal-type cell wall"/>
    <property type="evidence" value="ECO:0007669"/>
    <property type="project" value="UniProtKB-ARBA"/>
</dbReference>
<dbReference type="GO" id="GO:0030246">
    <property type="term" value="F:carbohydrate binding"/>
    <property type="evidence" value="ECO:0007669"/>
    <property type="project" value="UniProtKB-KW"/>
</dbReference>
<keyword evidence="10" id="KW-0430">Lectin</keyword>
<dbReference type="GO" id="GO:0016757">
    <property type="term" value="F:glycosyltransferase activity"/>
    <property type="evidence" value="ECO:0007669"/>
    <property type="project" value="TreeGrafter"/>
</dbReference>
<keyword evidence="11" id="KW-1185">Reference proteome</keyword>
<dbReference type="InParanoid" id="A0A5J5F5A9"/>
<feature type="transmembrane region" description="Helical" evidence="7">
    <location>
        <begin position="404"/>
        <end position="426"/>
    </location>
</feature>
<dbReference type="InterPro" id="IPR018371">
    <property type="entry name" value="Chitin-binding_1_CS"/>
</dbReference>
<dbReference type="PANTHER" id="PTHR10963">
    <property type="entry name" value="GLYCOSYL HYDROLASE-RELATED"/>
    <property type="match status" value="1"/>
</dbReference>
<feature type="region of interest" description="Disordered" evidence="6">
    <location>
        <begin position="346"/>
        <end position="397"/>
    </location>
</feature>
<evidence type="ECO:0000313" key="10">
    <source>
        <dbReference type="EMBL" id="KAA8911834.1"/>
    </source>
</evidence>
<feature type="signal peptide" evidence="8">
    <location>
        <begin position="1"/>
        <end position="21"/>
    </location>
</feature>
<keyword evidence="7" id="KW-0812">Transmembrane</keyword>
<gene>
    <name evidence="10" type="ORF">FN846DRAFT_897577</name>
</gene>
<keyword evidence="1 8" id="KW-0732">Signal</keyword>
<dbReference type="InterPro" id="IPR000757">
    <property type="entry name" value="Beta-glucanase-like"/>
</dbReference>
<organism evidence="10 11">
    <name type="scientific">Sphaerosporella brunnea</name>
    <dbReference type="NCBI Taxonomy" id="1250544"/>
    <lineage>
        <taxon>Eukaryota</taxon>
        <taxon>Fungi</taxon>
        <taxon>Dikarya</taxon>
        <taxon>Ascomycota</taxon>
        <taxon>Pezizomycotina</taxon>
        <taxon>Pezizomycetes</taxon>
        <taxon>Pezizales</taxon>
        <taxon>Pyronemataceae</taxon>
        <taxon>Sphaerosporella</taxon>
    </lineage>
</organism>
<feature type="chain" id="PRO_5023935916" evidence="8">
    <location>
        <begin position="22"/>
        <end position="427"/>
    </location>
</feature>
<keyword evidence="2" id="KW-0378">Hydrolase</keyword>
<feature type="domain" description="GH16" evidence="9">
    <location>
        <begin position="79"/>
        <end position="285"/>
    </location>
</feature>
<dbReference type="GO" id="GO:0008061">
    <property type="term" value="F:chitin binding"/>
    <property type="evidence" value="ECO:0007669"/>
    <property type="project" value="InterPro"/>
</dbReference>
<keyword evidence="7" id="KW-0472">Membrane</keyword>
<name>A0A5J5F5A9_9PEZI</name>
<dbReference type="CDD" id="cd02183">
    <property type="entry name" value="GH16_fungal_CRH1_transglycosylase"/>
    <property type="match status" value="1"/>
</dbReference>
<dbReference type="GO" id="GO:0004553">
    <property type="term" value="F:hydrolase activity, hydrolyzing O-glycosyl compounds"/>
    <property type="evidence" value="ECO:0007669"/>
    <property type="project" value="InterPro"/>
</dbReference>
<dbReference type="FunFam" id="2.60.120.200:FF:000159">
    <property type="entry name" value="Glycosidase"/>
    <property type="match status" value="1"/>
</dbReference>
<evidence type="ECO:0000256" key="2">
    <source>
        <dbReference type="ARBA" id="ARBA00022801"/>
    </source>
</evidence>
<dbReference type="GO" id="GO:0031505">
    <property type="term" value="P:fungal-type cell wall organization"/>
    <property type="evidence" value="ECO:0007669"/>
    <property type="project" value="TreeGrafter"/>
</dbReference>
<protein>
    <submittedName>
        <fullName evidence="10">Concanavalin A-like lectin/glucanase domain-containing protein</fullName>
    </submittedName>
</protein>
<evidence type="ECO:0000256" key="5">
    <source>
        <dbReference type="ARBA" id="ARBA00093308"/>
    </source>
</evidence>
<dbReference type="PANTHER" id="PTHR10963:SF22">
    <property type="entry name" value="GLYCOSIDASE CRH2-RELATED"/>
    <property type="match status" value="1"/>
</dbReference>
<evidence type="ECO:0000313" key="11">
    <source>
        <dbReference type="Proteomes" id="UP000326924"/>
    </source>
</evidence>
<dbReference type="InterPro" id="IPR013320">
    <property type="entry name" value="ConA-like_dom_sf"/>
</dbReference>
<comment type="caution">
    <text evidence="10">The sequence shown here is derived from an EMBL/GenBank/DDBJ whole genome shotgun (WGS) entry which is preliminary data.</text>
</comment>